<evidence type="ECO:0000259" key="6">
    <source>
        <dbReference type="Pfam" id="PF02770"/>
    </source>
</evidence>
<dbReference type="PANTHER" id="PTHR43884:SF12">
    <property type="entry name" value="ISOVALERYL-COA DEHYDROGENASE, MITOCHONDRIAL-RELATED"/>
    <property type="match status" value="1"/>
</dbReference>
<evidence type="ECO:0008006" key="9">
    <source>
        <dbReference type="Google" id="ProtNLM"/>
    </source>
</evidence>
<evidence type="ECO:0000256" key="3">
    <source>
        <dbReference type="ARBA" id="ARBA00022630"/>
    </source>
</evidence>
<dbReference type="Gene3D" id="1.10.540.10">
    <property type="entry name" value="Acyl-CoA dehydrogenase/oxidase, N-terminal domain"/>
    <property type="match status" value="1"/>
</dbReference>
<evidence type="ECO:0000313" key="8">
    <source>
        <dbReference type="EMBL" id="CAD8753478.1"/>
    </source>
</evidence>
<dbReference type="InterPro" id="IPR006091">
    <property type="entry name" value="Acyl-CoA_Oxase/DH_mid-dom"/>
</dbReference>
<dbReference type="GO" id="GO:0006552">
    <property type="term" value="P:L-leucine catabolic process"/>
    <property type="evidence" value="ECO:0007669"/>
    <property type="project" value="TreeGrafter"/>
</dbReference>
<keyword evidence="4" id="KW-0274">FAD</keyword>
<dbReference type="GO" id="GO:0050660">
    <property type="term" value="F:flavin adenine dinucleotide binding"/>
    <property type="evidence" value="ECO:0007669"/>
    <property type="project" value="InterPro"/>
</dbReference>
<protein>
    <recommendedName>
        <fullName evidence="9">Isovaleryl-CoA dehydrogenase</fullName>
    </recommendedName>
</protein>
<evidence type="ECO:0000256" key="2">
    <source>
        <dbReference type="ARBA" id="ARBA00009347"/>
    </source>
</evidence>
<evidence type="ECO:0000256" key="4">
    <source>
        <dbReference type="ARBA" id="ARBA00022827"/>
    </source>
</evidence>
<evidence type="ECO:0000256" key="5">
    <source>
        <dbReference type="ARBA" id="ARBA00023002"/>
    </source>
</evidence>
<dbReference type="AlphaFoldDB" id="A0A7S0Y0L2"/>
<reference evidence="8" key="1">
    <citation type="submission" date="2021-01" db="EMBL/GenBank/DDBJ databases">
        <authorList>
            <person name="Corre E."/>
            <person name="Pelletier E."/>
            <person name="Niang G."/>
            <person name="Scheremetjew M."/>
            <person name="Finn R."/>
            <person name="Kale V."/>
            <person name="Holt S."/>
            <person name="Cochrane G."/>
            <person name="Meng A."/>
            <person name="Brown T."/>
            <person name="Cohen L."/>
        </authorList>
    </citation>
    <scope>NUCLEOTIDE SEQUENCE</scope>
    <source>
        <strain evidence="8">CCMP441</strain>
    </source>
</reference>
<comment type="similarity">
    <text evidence="2">Belongs to the acyl-CoA dehydrogenase family.</text>
</comment>
<dbReference type="EMBL" id="HBFK01032893">
    <property type="protein sequence ID" value="CAD8753478.1"/>
    <property type="molecule type" value="Transcribed_RNA"/>
</dbReference>
<comment type="cofactor">
    <cofactor evidence="1">
        <name>FAD</name>
        <dbReference type="ChEBI" id="CHEBI:57692"/>
    </cofactor>
</comment>
<dbReference type="InterPro" id="IPR037069">
    <property type="entry name" value="AcylCoA_DH/ox_N_sf"/>
</dbReference>
<dbReference type="InterPro" id="IPR046373">
    <property type="entry name" value="Acyl-CoA_Oxase/DH_mid-dom_sf"/>
</dbReference>
<organism evidence="8">
    <name type="scientific">Hemiselmis andersenii</name>
    <name type="common">Cryptophyte alga</name>
    <dbReference type="NCBI Taxonomy" id="464988"/>
    <lineage>
        <taxon>Eukaryota</taxon>
        <taxon>Cryptophyceae</taxon>
        <taxon>Cryptomonadales</taxon>
        <taxon>Hemiselmidaceae</taxon>
        <taxon>Hemiselmis</taxon>
    </lineage>
</organism>
<evidence type="ECO:0000259" key="7">
    <source>
        <dbReference type="Pfam" id="PF02771"/>
    </source>
</evidence>
<dbReference type="PANTHER" id="PTHR43884">
    <property type="entry name" value="ACYL-COA DEHYDROGENASE"/>
    <property type="match status" value="1"/>
</dbReference>
<dbReference type="InterPro" id="IPR006089">
    <property type="entry name" value="Acyl-CoA_DH_CS"/>
</dbReference>
<dbReference type="PROSITE" id="PS00072">
    <property type="entry name" value="ACYL_COA_DH_1"/>
    <property type="match status" value="1"/>
</dbReference>
<accession>A0A7S0Y0L2</accession>
<dbReference type="FunFam" id="1.10.540.10:FF:000002">
    <property type="entry name" value="Acyl-CoA dehydrogenase FadE19"/>
    <property type="match status" value="1"/>
</dbReference>
<keyword evidence="3" id="KW-0285">Flavoprotein</keyword>
<dbReference type="Pfam" id="PF02770">
    <property type="entry name" value="Acyl-CoA_dh_M"/>
    <property type="match status" value="1"/>
</dbReference>
<dbReference type="GO" id="GO:0008470">
    <property type="term" value="F:3-methylbutanoyl-CoA dehydrogenase activity"/>
    <property type="evidence" value="ECO:0007669"/>
    <property type="project" value="TreeGrafter"/>
</dbReference>
<evidence type="ECO:0000256" key="1">
    <source>
        <dbReference type="ARBA" id="ARBA00001974"/>
    </source>
</evidence>
<feature type="domain" description="Acyl-CoA oxidase/dehydrogenase middle" evidence="6">
    <location>
        <begin position="152"/>
        <end position="254"/>
    </location>
</feature>
<dbReference type="Pfam" id="PF02771">
    <property type="entry name" value="Acyl-CoA_dh_N"/>
    <property type="match status" value="1"/>
</dbReference>
<keyword evidence="5" id="KW-0560">Oxidoreductase</keyword>
<sequence>MLLRRSIPSLRPCTIPLVRMLHSSSSRAGSPFEPTEAHAQLRAMVRKFAEQEVDPQAADFNRDERMNVPLFRRLGELGLLGLTAQEQFGGSGMDATSACIVHEELAAADPAFCLSYLAHSLLFVNNLARNATDDQMARFLPGACSGEKIGGMCMSEPDAGTDVLSMRARAEAVDGGSAFEITGTKMWITNGTVDGTTTSDVFLVYAKTGPPQDRGGMSLFVVEKGTPGFGLGQQIKDKCGMRASLTAELVFDRCRVPRDNLVGGEGQAVKCMMRNLEIERLCLAAMSCGIARRWGWGLGPGSGPWASGFLVVGLGSGVWSFWACRHTSASMHPSPPRRAGALRRWPTTARSVRRLESR</sequence>
<dbReference type="InterPro" id="IPR009100">
    <property type="entry name" value="AcylCoA_DH/oxidase_NM_dom_sf"/>
</dbReference>
<name>A0A7S0Y0L2_HEMAN</name>
<dbReference type="Gene3D" id="2.40.110.10">
    <property type="entry name" value="Butyryl-CoA Dehydrogenase, subunit A, domain 2"/>
    <property type="match status" value="1"/>
</dbReference>
<dbReference type="SUPFAM" id="SSF56645">
    <property type="entry name" value="Acyl-CoA dehydrogenase NM domain-like"/>
    <property type="match status" value="1"/>
</dbReference>
<dbReference type="InterPro" id="IPR013786">
    <property type="entry name" value="AcylCoA_DH/ox_N"/>
</dbReference>
<feature type="domain" description="Acyl-CoA dehydrogenase/oxidase N-terminal" evidence="7">
    <location>
        <begin position="35"/>
        <end position="147"/>
    </location>
</feature>
<proteinExistence type="inferred from homology"/>
<gene>
    <name evidence="8" type="ORF">HAND1043_LOCUS19984</name>
</gene>